<evidence type="ECO:0000256" key="7">
    <source>
        <dbReference type="ARBA" id="ARBA00023004"/>
    </source>
</evidence>
<keyword evidence="8" id="KW-0456">Lyase</keyword>
<feature type="domain" description="Dyp-type peroxidase N-terminal" evidence="15">
    <location>
        <begin position="61"/>
        <end position="214"/>
    </location>
</feature>
<evidence type="ECO:0000256" key="12">
    <source>
        <dbReference type="ARBA" id="ARBA00048856"/>
    </source>
</evidence>
<dbReference type="GO" id="GO:0020037">
    <property type="term" value="F:heme binding"/>
    <property type="evidence" value="ECO:0007669"/>
    <property type="project" value="InterPro"/>
</dbReference>
<comment type="function">
    <text evidence="13">Involved in the recovery of exogenous heme iron. Extracts iron from heme while preserving the protoporphyrin ring intact.</text>
</comment>
<comment type="catalytic activity">
    <reaction evidence="12">
        <text>heme b + 2 H(+) = protoporphyrin IX + Fe(2+)</text>
        <dbReference type="Rhea" id="RHEA:22584"/>
        <dbReference type="ChEBI" id="CHEBI:15378"/>
        <dbReference type="ChEBI" id="CHEBI:29033"/>
        <dbReference type="ChEBI" id="CHEBI:57306"/>
        <dbReference type="ChEBI" id="CHEBI:60344"/>
        <dbReference type="EC" id="4.98.1.1"/>
    </reaction>
    <physiologicalReaction direction="left-to-right" evidence="12">
        <dbReference type="Rhea" id="RHEA:22585"/>
    </physiologicalReaction>
</comment>
<reference evidence="17 18" key="1">
    <citation type="submission" date="2013-02" db="EMBL/GenBank/DDBJ databases">
        <title>The complete genome sequence of Corynebacterium callunae DSM 20147.</title>
        <authorList>
            <person name="Ruckert C."/>
            <person name="Albersmeier A."/>
            <person name="Kalinowski J."/>
        </authorList>
    </citation>
    <scope>NUCLEOTIDE SEQUENCE [LARGE SCALE GENOMIC DNA]</scope>
    <source>
        <strain evidence="17 18">DSM 20147</strain>
    </source>
</reference>
<keyword evidence="7 13" id="KW-0408">Iron</keyword>
<evidence type="ECO:0000313" key="18">
    <source>
        <dbReference type="Proteomes" id="UP000011760"/>
    </source>
</evidence>
<comment type="similarity">
    <text evidence="9 13">Belongs to the DyP-type peroxidase family.</text>
</comment>
<dbReference type="InterPro" id="IPR006314">
    <property type="entry name" value="Dyp_peroxidase"/>
</dbReference>
<keyword evidence="14" id="KW-1133">Transmembrane helix</keyword>
<dbReference type="AlphaFoldDB" id="M1UVR7"/>
<gene>
    <name evidence="17" type="ORF">H924_10995</name>
</gene>
<protein>
    <recommendedName>
        <fullName evidence="10 13">Deferrochelatase</fullName>
        <ecNumber evidence="13">1.11.1.-</ecNumber>
    </recommendedName>
    <alternativeName>
        <fullName evidence="11 13">Peroxidase EfeB</fullName>
    </alternativeName>
</protein>
<evidence type="ECO:0000256" key="9">
    <source>
        <dbReference type="ARBA" id="ARBA00025737"/>
    </source>
</evidence>
<organism evidence="17 18">
    <name type="scientific">Corynebacterium callunae DSM 20147</name>
    <dbReference type="NCBI Taxonomy" id="1121353"/>
    <lineage>
        <taxon>Bacteria</taxon>
        <taxon>Bacillati</taxon>
        <taxon>Actinomycetota</taxon>
        <taxon>Actinomycetes</taxon>
        <taxon>Mycobacteriales</taxon>
        <taxon>Corynebacteriaceae</taxon>
        <taxon>Corynebacterium</taxon>
    </lineage>
</organism>
<evidence type="ECO:0000259" key="16">
    <source>
        <dbReference type="Pfam" id="PF20628"/>
    </source>
</evidence>
<evidence type="ECO:0000256" key="10">
    <source>
        <dbReference type="ARBA" id="ARBA00033771"/>
    </source>
</evidence>
<dbReference type="RefSeq" id="WP_015652053.1">
    <property type="nucleotide sequence ID" value="NC_020506.1"/>
</dbReference>
<comment type="cofactor">
    <cofactor evidence="13">
        <name>heme b</name>
        <dbReference type="ChEBI" id="CHEBI:60344"/>
    </cofactor>
    <text evidence="13">Binds 1 heme b (iron(II)-protoporphyrin IX) group non-covalently per subunit.</text>
</comment>
<dbReference type="HOGENOM" id="CLU_039488_2_0_11"/>
<evidence type="ECO:0000256" key="6">
    <source>
        <dbReference type="ARBA" id="ARBA00023002"/>
    </source>
</evidence>
<dbReference type="EC" id="1.11.1.-" evidence="13"/>
<dbReference type="InterPro" id="IPR048327">
    <property type="entry name" value="Dyp_perox_N"/>
</dbReference>
<evidence type="ECO:0000259" key="15">
    <source>
        <dbReference type="Pfam" id="PF04261"/>
    </source>
</evidence>
<evidence type="ECO:0000313" key="17">
    <source>
        <dbReference type="EMBL" id="AGG67627.1"/>
    </source>
</evidence>
<keyword evidence="3 13" id="KW-0349">Heme</keyword>
<dbReference type="NCBIfam" id="TIGR01413">
    <property type="entry name" value="Dyp_perox_fam"/>
    <property type="match status" value="1"/>
</dbReference>
<evidence type="ECO:0000256" key="14">
    <source>
        <dbReference type="SAM" id="Phobius"/>
    </source>
</evidence>
<dbReference type="InterPro" id="IPR048328">
    <property type="entry name" value="Dyp_perox_C"/>
</dbReference>
<dbReference type="Pfam" id="PF20628">
    <property type="entry name" value="Dyp_perox_C"/>
    <property type="match status" value="1"/>
</dbReference>
<dbReference type="GO" id="GO:0005829">
    <property type="term" value="C:cytosol"/>
    <property type="evidence" value="ECO:0007669"/>
    <property type="project" value="TreeGrafter"/>
</dbReference>
<dbReference type="GO" id="GO:0004325">
    <property type="term" value="F:ferrochelatase activity"/>
    <property type="evidence" value="ECO:0007669"/>
    <property type="project" value="UniProtKB-EC"/>
</dbReference>
<dbReference type="eggNOG" id="COG2837">
    <property type="taxonomic scope" value="Bacteria"/>
</dbReference>
<dbReference type="STRING" id="1121353.H924_10995"/>
<dbReference type="PROSITE" id="PS51318">
    <property type="entry name" value="TAT"/>
    <property type="match status" value="1"/>
</dbReference>
<dbReference type="InterPro" id="IPR006313">
    <property type="entry name" value="EfeB/EfeN"/>
</dbReference>
<name>M1UVR7_9CORY</name>
<dbReference type="GO" id="GO:0030313">
    <property type="term" value="C:cell envelope"/>
    <property type="evidence" value="ECO:0007669"/>
    <property type="project" value="UniProtKB-SubCell"/>
</dbReference>
<evidence type="ECO:0000256" key="5">
    <source>
        <dbReference type="ARBA" id="ARBA00022729"/>
    </source>
</evidence>
<keyword evidence="14" id="KW-0812">Transmembrane</keyword>
<feature type="transmembrane region" description="Helical" evidence="14">
    <location>
        <begin position="20"/>
        <end position="41"/>
    </location>
</feature>
<dbReference type="InterPro" id="IPR011008">
    <property type="entry name" value="Dimeric_a/b-barrel"/>
</dbReference>
<evidence type="ECO:0000256" key="13">
    <source>
        <dbReference type="RuleBase" id="RU365017"/>
    </source>
</evidence>
<evidence type="ECO:0000256" key="4">
    <source>
        <dbReference type="ARBA" id="ARBA00022723"/>
    </source>
</evidence>
<evidence type="ECO:0000256" key="2">
    <source>
        <dbReference type="ARBA" id="ARBA00022559"/>
    </source>
</evidence>
<dbReference type="Pfam" id="PF04261">
    <property type="entry name" value="Dyp_perox_N"/>
    <property type="match status" value="1"/>
</dbReference>
<dbReference type="PATRIC" id="fig|1121353.3.peg.2247"/>
<dbReference type="SUPFAM" id="SSF54909">
    <property type="entry name" value="Dimeric alpha+beta barrel"/>
    <property type="match status" value="1"/>
</dbReference>
<keyword evidence="2 13" id="KW-0575">Peroxidase</keyword>
<dbReference type="InterPro" id="IPR006311">
    <property type="entry name" value="TAT_signal"/>
</dbReference>
<evidence type="ECO:0000256" key="3">
    <source>
        <dbReference type="ARBA" id="ARBA00022617"/>
    </source>
</evidence>
<dbReference type="GO" id="GO:0046872">
    <property type="term" value="F:metal ion binding"/>
    <property type="evidence" value="ECO:0007669"/>
    <property type="project" value="UniProtKB-KW"/>
</dbReference>
<dbReference type="GO" id="GO:0004601">
    <property type="term" value="F:peroxidase activity"/>
    <property type="evidence" value="ECO:0007669"/>
    <property type="project" value="UniProtKB-KW"/>
</dbReference>
<sequence>MSENINENESSKGVSRRGFLAAMGIGAGVGVLAGGGGAVALSQVTEQDSSEFTIAFRGANQAGITTAQQNHLHIVALDVLTEDANELKNMLTTWSKMAERMTQGLPAAEEGAENEYSVPVDSGEAHDLGAQNLTVTIGYGPTLFDARFGLEGKKPVHLNPLPTFPGDQLREELCDGDIVIQACADDPQVAVHAVRNLVRAGSGVVEVSWSQLGYGRASSTGSEQSTPRNLFGFKDGTRNIRSDETKDLQEFVWADEADWMNGGSYLCARRIRMLLELWDRQNLGEQQATFARFRSSGAPLGTSDDPEQEFAAVPFNLIYGREPAVPVDSHVFLSHPENNGGVRILRRAYNFVEGSDTFGHLSAGLFFIAFSANPDETFIPIQMRLARNDRMNEYVRYESKAIFACPRGLKDGEDWGSQLFNS</sequence>
<keyword evidence="6 13" id="KW-0560">Oxidoreductase</keyword>
<dbReference type="NCBIfam" id="TIGR01412">
    <property type="entry name" value="tat_substr_1"/>
    <property type="match status" value="1"/>
</dbReference>
<keyword evidence="4 13" id="KW-0479">Metal-binding</keyword>
<feature type="domain" description="Dyp-type peroxidase C-terminal" evidence="16">
    <location>
        <begin position="226"/>
        <end position="408"/>
    </location>
</feature>
<dbReference type="Proteomes" id="UP000011760">
    <property type="component" value="Chromosome"/>
</dbReference>
<keyword evidence="18" id="KW-1185">Reference proteome</keyword>
<keyword evidence="5" id="KW-0732">Signal</keyword>
<evidence type="ECO:0000256" key="8">
    <source>
        <dbReference type="ARBA" id="ARBA00023239"/>
    </source>
</evidence>
<dbReference type="GO" id="GO:0033212">
    <property type="term" value="P:iron import into cell"/>
    <property type="evidence" value="ECO:0007669"/>
    <property type="project" value="InterPro"/>
</dbReference>
<dbReference type="PANTHER" id="PTHR30521">
    <property type="entry name" value="DEFERROCHELATASE/PEROXIDASE"/>
    <property type="match status" value="1"/>
</dbReference>
<proteinExistence type="inferred from homology"/>
<dbReference type="PANTHER" id="PTHR30521:SF4">
    <property type="entry name" value="DEFERROCHELATASE"/>
    <property type="match status" value="1"/>
</dbReference>
<dbReference type="EMBL" id="CP004354">
    <property type="protein sequence ID" value="AGG67627.1"/>
    <property type="molecule type" value="Genomic_DNA"/>
</dbReference>
<comment type="subcellular location">
    <subcellularLocation>
        <location evidence="1">Cell envelope</location>
    </subcellularLocation>
</comment>
<dbReference type="KEGG" id="ccn:H924_10995"/>
<evidence type="ECO:0000256" key="1">
    <source>
        <dbReference type="ARBA" id="ARBA00004196"/>
    </source>
</evidence>
<accession>M1UVR7</accession>
<dbReference type="PROSITE" id="PS51404">
    <property type="entry name" value="DYP_PEROXIDASE"/>
    <property type="match status" value="1"/>
</dbReference>
<dbReference type="OrthoDB" id="9781066at2"/>
<keyword evidence="14" id="KW-0472">Membrane</keyword>
<evidence type="ECO:0000256" key="11">
    <source>
        <dbReference type="ARBA" id="ARBA00033775"/>
    </source>
</evidence>